<feature type="transmembrane region" description="Helical" evidence="1">
    <location>
        <begin position="241"/>
        <end position="261"/>
    </location>
</feature>
<feature type="transmembrane region" description="Helical" evidence="1">
    <location>
        <begin position="299"/>
        <end position="320"/>
    </location>
</feature>
<dbReference type="RefSeq" id="WP_057824280.1">
    <property type="nucleotide sequence ID" value="NZ_AZFX01000038.1"/>
</dbReference>
<feature type="transmembrane region" description="Helical" evidence="1">
    <location>
        <begin position="166"/>
        <end position="189"/>
    </location>
</feature>
<evidence type="ECO:0000256" key="1">
    <source>
        <dbReference type="SAM" id="Phobius"/>
    </source>
</evidence>
<dbReference type="OrthoDB" id="2014935at2"/>
<protein>
    <submittedName>
        <fullName evidence="2">ABC transporter, permease protein</fullName>
    </submittedName>
</protein>
<organism evidence="2 3">
    <name type="scientific">Lapidilactobacillus concavus DSM 17758</name>
    <dbReference type="NCBI Taxonomy" id="1423735"/>
    <lineage>
        <taxon>Bacteria</taxon>
        <taxon>Bacillati</taxon>
        <taxon>Bacillota</taxon>
        <taxon>Bacilli</taxon>
        <taxon>Lactobacillales</taxon>
        <taxon>Lactobacillaceae</taxon>
        <taxon>Lapidilactobacillus</taxon>
    </lineage>
</organism>
<dbReference type="PATRIC" id="fig|1423735.3.peg.1473"/>
<dbReference type="Proteomes" id="UP000051315">
    <property type="component" value="Unassembled WGS sequence"/>
</dbReference>
<evidence type="ECO:0000313" key="3">
    <source>
        <dbReference type="Proteomes" id="UP000051315"/>
    </source>
</evidence>
<keyword evidence="3" id="KW-1185">Reference proteome</keyword>
<dbReference type="EMBL" id="AZFX01000038">
    <property type="protein sequence ID" value="KRM10448.1"/>
    <property type="molecule type" value="Genomic_DNA"/>
</dbReference>
<keyword evidence="1" id="KW-1133">Transmembrane helix</keyword>
<dbReference type="AlphaFoldDB" id="A0A0R1VXN3"/>
<feature type="transmembrane region" description="Helical" evidence="1">
    <location>
        <begin position="467"/>
        <end position="485"/>
    </location>
</feature>
<keyword evidence="1" id="KW-0812">Transmembrane</keyword>
<dbReference type="STRING" id="1423735.FC15_GL001425"/>
<name>A0A0R1VXN3_9LACO</name>
<sequence>MLDNLFAQSGRLLLINLKRDRYKILIWLLVLVGLMVGYASKISVIYASQNSVNALMETLRSPAMIAVLGVTPAHVKVTEAILFASEMLVFIGLFYGLASLLLAVNLTHGDEEQGLTELIRAKHVGRQSTLVAAFLESVVFNFLLFILVGAGLQVANMAGSQTNGNWLAAALLSGFGLLFGVVGILMAQIASETRTALTYSVSLLGLTYLVRMVIDVKNPDNNWWSPLGWLEHGSVYHENNWWPVVLLVLATAVVLFISLVASAHRDIGAGLIAGRAGKATSRFLRGPLTTLIKVDGKSFWSWLFGAFIMGLMYGSIFNSITDVLKSNQFMSKMFSDAMKSRASDALLLQFLATLAVVFVVVGSIRGVMLVNKLDSDAKSGYLEPLLARSISRLRLFSIYVGYALINGLVTFIAGVGGLYAGNLAVMSKHPLAFKYFLRLVDGYSVTIVVMIALSAVVIAFQPRLKGLPLVYAGIGFVMMYFRSIFKLKDWVIQLVPFGWMRKIPVKPVDQATFLGLLIVAVVLLLIAGIRFRQRDQIMN</sequence>
<feature type="transmembrane region" description="Helical" evidence="1">
    <location>
        <begin position="346"/>
        <end position="368"/>
    </location>
</feature>
<reference evidence="2 3" key="1">
    <citation type="journal article" date="2015" name="Genome Announc.">
        <title>Expanding the biotechnology potential of lactobacilli through comparative genomics of 213 strains and associated genera.</title>
        <authorList>
            <person name="Sun Z."/>
            <person name="Harris H.M."/>
            <person name="McCann A."/>
            <person name="Guo C."/>
            <person name="Argimon S."/>
            <person name="Zhang W."/>
            <person name="Yang X."/>
            <person name="Jeffery I.B."/>
            <person name="Cooney J.C."/>
            <person name="Kagawa T.F."/>
            <person name="Liu W."/>
            <person name="Song Y."/>
            <person name="Salvetti E."/>
            <person name="Wrobel A."/>
            <person name="Rasinkangas P."/>
            <person name="Parkhill J."/>
            <person name="Rea M.C."/>
            <person name="O'Sullivan O."/>
            <person name="Ritari J."/>
            <person name="Douillard F.P."/>
            <person name="Paul Ross R."/>
            <person name="Yang R."/>
            <person name="Briner A.E."/>
            <person name="Felis G.E."/>
            <person name="de Vos W.M."/>
            <person name="Barrangou R."/>
            <person name="Klaenhammer T.R."/>
            <person name="Caufield P.W."/>
            <person name="Cui Y."/>
            <person name="Zhang H."/>
            <person name="O'Toole P.W."/>
        </authorList>
    </citation>
    <scope>NUCLEOTIDE SEQUENCE [LARGE SCALE GENOMIC DNA]</scope>
    <source>
        <strain evidence="2 3">DSM 17758</strain>
    </source>
</reference>
<feature type="transmembrane region" description="Helical" evidence="1">
    <location>
        <begin position="511"/>
        <end position="531"/>
    </location>
</feature>
<feature type="transmembrane region" description="Helical" evidence="1">
    <location>
        <begin position="396"/>
        <end position="420"/>
    </location>
</feature>
<feature type="transmembrane region" description="Helical" evidence="1">
    <location>
        <begin position="24"/>
        <end position="47"/>
    </location>
</feature>
<keyword evidence="1" id="KW-0472">Membrane</keyword>
<feature type="transmembrane region" description="Helical" evidence="1">
    <location>
        <begin position="440"/>
        <end position="460"/>
    </location>
</feature>
<gene>
    <name evidence="2" type="ORF">FC15_GL001425</name>
</gene>
<feature type="transmembrane region" description="Helical" evidence="1">
    <location>
        <begin position="196"/>
        <end position="214"/>
    </location>
</feature>
<evidence type="ECO:0000313" key="2">
    <source>
        <dbReference type="EMBL" id="KRM10448.1"/>
    </source>
</evidence>
<feature type="transmembrane region" description="Helical" evidence="1">
    <location>
        <begin position="129"/>
        <end position="154"/>
    </location>
</feature>
<feature type="transmembrane region" description="Helical" evidence="1">
    <location>
        <begin position="87"/>
        <end position="108"/>
    </location>
</feature>
<proteinExistence type="predicted"/>
<accession>A0A0R1VXN3</accession>
<comment type="caution">
    <text evidence="2">The sequence shown here is derived from an EMBL/GenBank/DDBJ whole genome shotgun (WGS) entry which is preliminary data.</text>
</comment>